<keyword evidence="2" id="KW-0732">Signal</keyword>
<feature type="transmembrane region" description="Helical" evidence="1">
    <location>
        <begin position="226"/>
        <end position="247"/>
    </location>
</feature>
<feature type="chain" id="PRO_5044866045" description="Lipoprotein" evidence="2">
    <location>
        <begin position="19"/>
        <end position="273"/>
    </location>
</feature>
<dbReference type="Proteomes" id="UP001189663">
    <property type="component" value="Unassembled WGS sequence"/>
</dbReference>
<evidence type="ECO:0000256" key="1">
    <source>
        <dbReference type="SAM" id="Phobius"/>
    </source>
</evidence>
<keyword evidence="4" id="KW-1185">Reference proteome</keyword>
<evidence type="ECO:0000313" key="3">
    <source>
        <dbReference type="EMBL" id="CAJ0778207.1"/>
    </source>
</evidence>
<feature type="transmembrane region" description="Helical" evidence="1">
    <location>
        <begin position="187"/>
        <end position="206"/>
    </location>
</feature>
<dbReference type="AlphaFoldDB" id="A0ABC8Q7N9"/>
<comment type="caution">
    <text evidence="3">The sequence shown here is derived from an EMBL/GenBank/DDBJ whole genome shotgun (WGS) entry which is preliminary data.</text>
</comment>
<feature type="signal peptide" evidence="2">
    <location>
        <begin position="1"/>
        <end position="18"/>
    </location>
</feature>
<protein>
    <recommendedName>
        <fullName evidence="5">Lipoprotein</fullName>
    </recommendedName>
</protein>
<feature type="transmembrane region" description="Helical" evidence="1">
    <location>
        <begin position="154"/>
        <end position="175"/>
    </location>
</feature>
<sequence length="273" mass="30309">MRFYQKLLLVFGVLALLAGCNQQTMLEKFAPKEESAIAQRALSELIGKNFGSLDSQLDPSLQTPDTRDTLEKMANAFPSAQPKSISLVGTQTNMRNGVTTYNLTYEYEYPNAWVLTNVMLQRKDAQLRIIGMHAYPEKQSLRETNAFKFAGKGFLHYFVLGLVIGIALFQLYVLVLCFRTPIAKRKWLWLLFVALGITRFFFNWTTGDLSFQLFNLAIPGVGAFAAGPYAPLILTFSIPVGAIVFLLRRRALVAAGHASSTDGDQTPVAPSAQ</sequence>
<dbReference type="PROSITE" id="PS51257">
    <property type="entry name" value="PROKAR_LIPOPROTEIN"/>
    <property type="match status" value="1"/>
</dbReference>
<keyword evidence="1" id="KW-1133">Transmembrane helix</keyword>
<accession>A0ABC8Q7N9</accession>
<reference evidence="3 4" key="1">
    <citation type="submission" date="2023-07" db="EMBL/GenBank/DDBJ databases">
        <authorList>
            <person name="Peeters C."/>
        </authorList>
    </citation>
    <scope>NUCLEOTIDE SEQUENCE [LARGE SCALE GENOMIC DNA]</scope>
    <source>
        <strain evidence="3 4">LMG 18096</strain>
    </source>
</reference>
<organism evidence="3 4">
    <name type="scientific">Ralstonia holmesii</name>
    <dbReference type="NCBI Taxonomy" id="3058602"/>
    <lineage>
        <taxon>Bacteria</taxon>
        <taxon>Pseudomonadati</taxon>
        <taxon>Pseudomonadota</taxon>
        <taxon>Betaproteobacteria</taxon>
        <taxon>Burkholderiales</taxon>
        <taxon>Burkholderiaceae</taxon>
        <taxon>Ralstonia</taxon>
    </lineage>
</organism>
<evidence type="ECO:0008006" key="5">
    <source>
        <dbReference type="Google" id="ProtNLM"/>
    </source>
</evidence>
<proteinExistence type="predicted"/>
<evidence type="ECO:0000313" key="4">
    <source>
        <dbReference type="Proteomes" id="UP001189663"/>
    </source>
</evidence>
<keyword evidence="1" id="KW-0472">Membrane</keyword>
<keyword evidence="1" id="KW-0812">Transmembrane</keyword>
<dbReference type="EMBL" id="CATZAT010000001">
    <property type="protein sequence ID" value="CAJ0778207.1"/>
    <property type="molecule type" value="Genomic_DNA"/>
</dbReference>
<gene>
    <name evidence="3" type="ORF">LMG18096_00763</name>
</gene>
<dbReference type="RefSeq" id="WP_316683417.1">
    <property type="nucleotide sequence ID" value="NZ_CATZAT010000001.1"/>
</dbReference>
<evidence type="ECO:0000256" key="2">
    <source>
        <dbReference type="SAM" id="SignalP"/>
    </source>
</evidence>
<name>A0ABC8Q7N9_9RALS</name>